<dbReference type="EMBL" id="SWCI01000007">
    <property type="protein sequence ID" value="TKB48393.1"/>
    <property type="molecule type" value="Genomic_DNA"/>
</dbReference>
<name>A0A4V5NUY5_9GAMM</name>
<sequence>MACTLNATLRGRSMNVFSEKYLPLSKWTATTSINNDTHFLVTYTYTDAHGHVTRVGLQGVNNRMPVEMSTDDLRDSDKWHMGWV</sequence>
<dbReference type="OrthoDB" id="5592973at2"/>
<dbReference type="InterPro" id="IPR012663">
    <property type="entry name" value="CHP02450_Tryp"/>
</dbReference>
<dbReference type="AlphaFoldDB" id="A0A4V5NUY5"/>
<dbReference type="Proteomes" id="UP000305674">
    <property type="component" value="Unassembled WGS sequence"/>
</dbReference>
<evidence type="ECO:0000313" key="2">
    <source>
        <dbReference type="Proteomes" id="UP000305674"/>
    </source>
</evidence>
<dbReference type="Pfam" id="PF09493">
    <property type="entry name" value="DUF2389"/>
    <property type="match status" value="1"/>
</dbReference>
<proteinExistence type="predicted"/>
<evidence type="ECO:0000313" key="1">
    <source>
        <dbReference type="EMBL" id="TKB48393.1"/>
    </source>
</evidence>
<reference evidence="1 2" key="1">
    <citation type="submission" date="2019-04" db="EMBL/GenBank/DDBJ databases">
        <authorList>
            <person name="Hwang J.C."/>
        </authorList>
    </citation>
    <scope>NUCLEOTIDE SEQUENCE [LARGE SCALE GENOMIC DNA]</scope>
    <source>
        <strain evidence="1 2">IMCC35001</strain>
    </source>
</reference>
<comment type="caution">
    <text evidence="1">The sequence shown here is derived from an EMBL/GenBank/DDBJ whole genome shotgun (WGS) entry which is preliminary data.</text>
</comment>
<gene>
    <name evidence="1" type="ORF">FCL40_11815</name>
</gene>
<dbReference type="NCBIfam" id="TIGR02450">
    <property type="entry name" value="TIGR02450 family Trp-rich protein"/>
    <property type="match status" value="1"/>
</dbReference>
<accession>A0A4V5NUY5</accession>
<organism evidence="1 2">
    <name type="scientific">Ferrimonas sediminicola</name>
    <dbReference type="NCBI Taxonomy" id="2569538"/>
    <lineage>
        <taxon>Bacteria</taxon>
        <taxon>Pseudomonadati</taxon>
        <taxon>Pseudomonadota</taxon>
        <taxon>Gammaproteobacteria</taxon>
        <taxon>Alteromonadales</taxon>
        <taxon>Ferrimonadaceae</taxon>
        <taxon>Ferrimonas</taxon>
    </lineage>
</organism>
<protein>
    <submittedName>
        <fullName evidence="1">TIGR02450 family Trp-rich protein</fullName>
    </submittedName>
</protein>
<keyword evidence="2" id="KW-1185">Reference proteome</keyword>